<dbReference type="PROSITE" id="PS51272">
    <property type="entry name" value="SLH"/>
    <property type="match status" value="3"/>
</dbReference>
<reference evidence="4 5" key="1">
    <citation type="submission" date="2021-05" db="EMBL/GenBank/DDBJ databases">
        <title>Fusibacter ferrireducens sp. nov., an anaerobic, sulfur- and Fe-reducing bacterium isolated from the mangrove sediment.</title>
        <authorList>
            <person name="Qiu D."/>
        </authorList>
    </citation>
    <scope>NUCLEOTIDE SEQUENCE [LARGE SCALE GENOMIC DNA]</scope>
    <source>
        <strain evidence="4 5">DSM 12116</strain>
    </source>
</reference>
<evidence type="ECO:0000313" key="5">
    <source>
        <dbReference type="Proteomes" id="UP000746471"/>
    </source>
</evidence>
<dbReference type="InterPro" id="IPR001119">
    <property type="entry name" value="SLH_dom"/>
</dbReference>
<dbReference type="EMBL" id="JAHBCL010000014">
    <property type="protein sequence ID" value="MBS7526922.1"/>
    <property type="molecule type" value="Genomic_DNA"/>
</dbReference>
<keyword evidence="5" id="KW-1185">Reference proteome</keyword>
<keyword evidence="1" id="KW-0677">Repeat</keyword>
<evidence type="ECO:0000256" key="2">
    <source>
        <dbReference type="SAM" id="SignalP"/>
    </source>
</evidence>
<feature type="domain" description="SLH" evidence="3">
    <location>
        <begin position="568"/>
        <end position="627"/>
    </location>
</feature>
<dbReference type="InterPro" id="IPR051465">
    <property type="entry name" value="Cell_Envelope_Struct_Comp"/>
</dbReference>
<keyword evidence="2" id="KW-0732">Signal</keyword>
<dbReference type="Pfam" id="PF00395">
    <property type="entry name" value="SLH"/>
    <property type="match status" value="3"/>
</dbReference>
<proteinExistence type="predicted"/>
<comment type="caution">
    <text evidence="4">The sequence shown here is derived from an EMBL/GenBank/DDBJ whole genome shotgun (WGS) entry which is preliminary data.</text>
</comment>
<gene>
    <name evidence="4" type="ORF">KHM83_09550</name>
</gene>
<feature type="chain" id="PRO_5046150364" evidence="2">
    <location>
        <begin position="22"/>
        <end position="687"/>
    </location>
</feature>
<feature type="signal peptide" evidence="2">
    <location>
        <begin position="1"/>
        <end position="21"/>
    </location>
</feature>
<feature type="domain" description="SLH" evidence="3">
    <location>
        <begin position="505"/>
        <end position="567"/>
    </location>
</feature>
<evidence type="ECO:0000313" key="4">
    <source>
        <dbReference type="EMBL" id="MBS7526922.1"/>
    </source>
</evidence>
<feature type="domain" description="SLH" evidence="3">
    <location>
        <begin position="630"/>
        <end position="687"/>
    </location>
</feature>
<protein>
    <submittedName>
        <fullName evidence="4">S-layer homology domain-containing protein</fullName>
    </submittedName>
</protein>
<sequence>MKKIALFISLCIVLTISAAFAAEDVSLTVYLDGQELVTKDMMVRYMNADGSYGEPGELNKAGNATVLIKTENDRIVYCLSQEMTLTIGDNELRFNTSELSETEIVIGPKMHVMDDMAMIMFENGLDAGVTVSSGQTTKIYYTPDLIIDHVGVVNVMGNTGINMSLKGDYHFDAAYYLKAKTPNVLMPERPSFEALFDICFGDDVPINEFFVMGPGGGCDYQYIDENGNIALEARFGRSNNPLHFEDLNSGIYDMIFSFHDGDMVLTAKNIAFVNDPNETVEPAETDEPAAVDEPIITDEPAKAAPYVVKVSRLPFVTDNIDFHALMERPEQAIIFEYDGNIDGNVMIYDNIKLFAEFGKVFSIKTDYVKFDFDSAAIAEMEKTTRDLSIHIKNDLATYSKQEIEDFMNETYPDAITEEMALVSSYDVRVYLSEHDLIAGPFNNRPTLTFYPNDADLKDIDLRKVQVYSDANGKNTLRSIGGMYKDGGITVALHEPIPYYYFNLYENNITFKDVEGSWAKDYIEVMASKNIINGFEKMYKPTDTLTKAQFIVLLTKVIDTQPMAYKGTYKDCSAQDWFTPYVEAAYSLGLIDAASDGLFNPNTAISRQDMIVAAIKAYDSRVGSLRALNAVKPFTDEASIDNEALNYVKTAVQLGLISGMPDGSFAPDAPLTREQAAVIIYHLMDVIK</sequence>
<name>A0ABS5PS82_9FIRM</name>
<dbReference type="RefSeq" id="WP_213236783.1">
    <property type="nucleotide sequence ID" value="NZ_JAHBCL010000014.1"/>
</dbReference>
<evidence type="ECO:0000259" key="3">
    <source>
        <dbReference type="PROSITE" id="PS51272"/>
    </source>
</evidence>
<dbReference type="PANTHER" id="PTHR43308">
    <property type="entry name" value="OUTER MEMBRANE PROTEIN ALPHA-RELATED"/>
    <property type="match status" value="1"/>
</dbReference>
<dbReference type="Proteomes" id="UP000746471">
    <property type="component" value="Unassembled WGS sequence"/>
</dbReference>
<accession>A0ABS5PS82</accession>
<organism evidence="4 5">
    <name type="scientific">Fusibacter paucivorans</name>
    <dbReference type="NCBI Taxonomy" id="76009"/>
    <lineage>
        <taxon>Bacteria</taxon>
        <taxon>Bacillati</taxon>
        <taxon>Bacillota</taxon>
        <taxon>Clostridia</taxon>
        <taxon>Eubacteriales</taxon>
        <taxon>Eubacteriales Family XII. Incertae Sedis</taxon>
        <taxon>Fusibacter</taxon>
    </lineage>
</organism>
<evidence type="ECO:0000256" key="1">
    <source>
        <dbReference type="ARBA" id="ARBA00022737"/>
    </source>
</evidence>